<evidence type="ECO:0000259" key="9">
    <source>
        <dbReference type="PROSITE" id="PS52040"/>
    </source>
</evidence>
<accession>A4BAP5</accession>
<keyword evidence="5 7" id="KW-0472">Membrane</keyword>
<dbReference type="Proteomes" id="UP000005953">
    <property type="component" value="Unassembled WGS sequence"/>
</dbReference>
<dbReference type="SMART" id="SM00434">
    <property type="entry name" value="TOP4c"/>
    <property type="match status" value="1"/>
</dbReference>
<comment type="subcellular location">
    <subcellularLocation>
        <location evidence="7">Cell membrane</location>
        <topology evidence="7">Peripheral membrane protein</topology>
    </subcellularLocation>
</comment>
<dbReference type="InterPro" id="IPR005742">
    <property type="entry name" value="TopoIV_A_Gneg"/>
</dbReference>
<dbReference type="GO" id="GO:0005524">
    <property type="term" value="F:ATP binding"/>
    <property type="evidence" value="ECO:0007669"/>
    <property type="project" value="InterPro"/>
</dbReference>
<dbReference type="InterPro" id="IPR013758">
    <property type="entry name" value="Topo_IIA_A/C_ab"/>
</dbReference>
<dbReference type="HAMAP" id="MF_00936">
    <property type="entry name" value="ParC_type1"/>
    <property type="match status" value="1"/>
</dbReference>
<keyword evidence="2 7" id="KW-1003">Cell membrane</keyword>
<evidence type="ECO:0000256" key="5">
    <source>
        <dbReference type="ARBA" id="ARBA00023136"/>
    </source>
</evidence>
<dbReference type="InterPro" id="IPR035516">
    <property type="entry name" value="Gyrase/topoIV_suA_C"/>
</dbReference>
<dbReference type="GO" id="GO:0003677">
    <property type="term" value="F:DNA binding"/>
    <property type="evidence" value="ECO:0007669"/>
    <property type="project" value="UniProtKB-UniRule"/>
</dbReference>
<dbReference type="Gene3D" id="1.10.268.10">
    <property type="entry name" value="Topoisomerase, domain 3"/>
    <property type="match status" value="1"/>
</dbReference>
<dbReference type="RefSeq" id="WP_008041657.1">
    <property type="nucleotide sequence ID" value="NZ_CH724149.1"/>
</dbReference>
<dbReference type="NCBIfam" id="TIGR01062">
    <property type="entry name" value="parC_Gneg"/>
    <property type="match status" value="1"/>
</dbReference>
<sequence>MTDQQNYSETISLGQFTEKAYLDYSMYVILDRALPHVGDGLKPVQRRIVYAMSELGLRNTAKYKKSARTVGDVLGKYHPHGDSACYEAMVLMAQSFSYRYPLVDGQGNWGSPDDPKSFAAMRYTESRLHKNAHLLLEELGQGTVDWVPNFDGTMDEPSVLPARLPHVLLNGTTGIAVGMATDIPPHNLKELAAACVHLIDQPDASVTDLMMHVRGPDFPTGAELISPKEDIRKIYEGGRGTLRLRSKYIQEGTDIVITELPHQVSGSKILEQIAQQMQAKKLPMVADLRDESDHENPTRLVIEPRSNRVDTDALMNHLFATTDLEKTIRVNLNMIGIDGKPQVKPLNHILSEWLEFRTETVRRRLQYRLDKVLARLHILDGLLIAYLNIDEVIDIIRTEDKPKEELMARFGLSDVQAEAILEIKLRQLAKLEEIKIRGEQDELSKERDQLEKILGSKARMRTLIKKEILADAETYGDDRRTLLVSRAEASAFSETEILPSEAVTVVLSERGWIRSGKGHELEPEGLNYKSGDSFAFAARGKSNQATVLLDSTGRSYSLQTHTLPSARGQGEPITTRLNPPPGAAMKGLLLGNPDDQYLLTSDAGYGFIGKLSDMVSKNKAGKALLSLPKGAEVMPPQPVKQLSTDYLAAISNEGRLLVFPVRDLPELAKGKGNKIINIPSSRAAAREELMVGAVVLGADDTLLVYAGKRKLKLRGSDLEHYLGERGRRGNKLPRGFQSVSGLGIEEK</sequence>
<gene>
    <name evidence="7" type="primary">parC</name>
    <name evidence="10" type="ORF">MED297_10836</name>
</gene>
<dbReference type="GO" id="GO:0003918">
    <property type="term" value="F:DNA topoisomerase type II (double strand cut, ATP-hydrolyzing) activity"/>
    <property type="evidence" value="ECO:0007669"/>
    <property type="project" value="UniProtKB-UniRule"/>
</dbReference>
<keyword evidence="11" id="KW-1185">Reference proteome</keyword>
<feature type="site" description="Interaction with DNA" evidence="7">
    <location>
        <position position="42"/>
    </location>
</feature>
<feature type="active site" description="O-(5'-phospho-DNA)-tyrosine intermediate" evidence="7 8">
    <location>
        <position position="123"/>
    </location>
</feature>
<name>A4BAP5_9GAMM</name>
<dbReference type="GO" id="GO:0005694">
    <property type="term" value="C:chromosome"/>
    <property type="evidence" value="ECO:0007669"/>
    <property type="project" value="InterPro"/>
</dbReference>
<comment type="caution">
    <text evidence="10">The sequence shown here is derived from an EMBL/GenBank/DDBJ whole genome shotgun (WGS) entry which is preliminary data.</text>
</comment>
<evidence type="ECO:0000313" key="10">
    <source>
        <dbReference type="EMBL" id="EAR11001.1"/>
    </source>
</evidence>
<evidence type="ECO:0000256" key="7">
    <source>
        <dbReference type="HAMAP-Rule" id="MF_00936"/>
    </source>
</evidence>
<dbReference type="GO" id="GO:0007059">
    <property type="term" value="P:chromosome segregation"/>
    <property type="evidence" value="ECO:0007669"/>
    <property type="project" value="UniProtKB-UniRule"/>
</dbReference>
<proteinExistence type="inferred from homology"/>
<dbReference type="AlphaFoldDB" id="A4BAP5"/>
<reference evidence="10 11" key="1">
    <citation type="submission" date="2006-02" db="EMBL/GenBank/DDBJ databases">
        <authorList>
            <person name="Pinhassi J."/>
            <person name="Pedros-Alio C."/>
            <person name="Ferriera S."/>
            <person name="Johnson J."/>
            <person name="Kravitz S."/>
            <person name="Halpern A."/>
            <person name="Remington K."/>
            <person name="Beeson K."/>
            <person name="Tran B."/>
            <person name="Rogers Y.-H."/>
            <person name="Friedman R."/>
            <person name="Venter J.C."/>
        </authorList>
    </citation>
    <scope>NUCLEOTIDE SEQUENCE [LARGE SCALE GENOMIC DNA]</scope>
    <source>
        <strain evidence="10 11">MED297</strain>
    </source>
</reference>
<feature type="site" description="Interaction with DNA" evidence="7">
    <location>
        <position position="80"/>
    </location>
</feature>
<evidence type="ECO:0000256" key="3">
    <source>
        <dbReference type="ARBA" id="ARBA00023029"/>
    </source>
</evidence>
<comment type="function">
    <text evidence="7">Topoisomerase IV is essential for chromosome segregation. It relaxes supercoiled DNA. Performs the decatenation events required during the replication of a circular DNA molecule.</text>
</comment>
<dbReference type="Pfam" id="PF00521">
    <property type="entry name" value="DNA_topoisoIV"/>
    <property type="match status" value="1"/>
</dbReference>
<evidence type="ECO:0000256" key="1">
    <source>
        <dbReference type="ARBA" id="ARBA00000185"/>
    </source>
</evidence>
<evidence type="ECO:0000256" key="2">
    <source>
        <dbReference type="ARBA" id="ARBA00022475"/>
    </source>
</evidence>
<evidence type="ECO:0000256" key="8">
    <source>
        <dbReference type="PROSITE-ProRule" id="PRU01384"/>
    </source>
</evidence>
<dbReference type="Gene3D" id="2.120.10.90">
    <property type="entry name" value="DNA gyrase/topoisomerase IV, subunit A, C-terminal"/>
    <property type="match status" value="1"/>
</dbReference>
<dbReference type="FunFam" id="1.10.268.10:FF:000001">
    <property type="entry name" value="DNA gyrase subunit A"/>
    <property type="match status" value="1"/>
</dbReference>
<feature type="site" description="Interaction with DNA" evidence="7">
    <location>
        <position position="78"/>
    </location>
</feature>
<comment type="subunit">
    <text evidence="7">Heterotetramer composed of ParC and ParE.</text>
</comment>
<dbReference type="STRING" id="314283.MED297_10836"/>
<dbReference type="GO" id="GO:0006265">
    <property type="term" value="P:DNA topological change"/>
    <property type="evidence" value="ECO:0007669"/>
    <property type="project" value="UniProtKB-UniRule"/>
</dbReference>
<dbReference type="EMBL" id="AAOE01000002">
    <property type="protein sequence ID" value="EAR11001.1"/>
    <property type="molecule type" value="Genomic_DNA"/>
</dbReference>
<keyword evidence="4 7" id="KW-0238">DNA-binding</keyword>
<dbReference type="Gene3D" id="3.90.199.10">
    <property type="entry name" value="Topoisomerase II, domain 5"/>
    <property type="match status" value="1"/>
</dbReference>
<dbReference type="PROSITE" id="PS52040">
    <property type="entry name" value="TOPO_IIA"/>
    <property type="match status" value="1"/>
</dbReference>
<dbReference type="InterPro" id="IPR013760">
    <property type="entry name" value="Topo_IIA-like_dom_sf"/>
</dbReference>
<evidence type="ECO:0000313" key="11">
    <source>
        <dbReference type="Proteomes" id="UP000005953"/>
    </source>
</evidence>
<dbReference type="GO" id="GO:0005737">
    <property type="term" value="C:cytoplasm"/>
    <property type="evidence" value="ECO:0007669"/>
    <property type="project" value="TreeGrafter"/>
</dbReference>
<feature type="domain" description="Topo IIA-type catalytic" evidence="9">
    <location>
        <begin position="34"/>
        <end position="497"/>
    </location>
</feature>
<dbReference type="InterPro" id="IPR002205">
    <property type="entry name" value="Topo_IIA_dom_A"/>
</dbReference>
<dbReference type="PANTHER" id="PTHR43493">
    <property type="entry name" value="DNA GYRASE/TOPOISOMERASE SUBUNIT A"/>
    <property type="match status" value="1"/>
</dbReference>
<evidence type="ECO:0000256" key="6">
    <source>
        <dbReference type="ARBA" id="ARBA00023235"/>
    </source>
</evidence>
<dbReference type="SUPFAM" id="SSF56719">
    <property type="entry name" value="Type II DNA topoisomerase"/>
    <property type="match status" value="1"/>
</dbReference>
<dbReference type="CDD" id="cd00187">
    <property type="entry name" value="TOP4c"/>
    <property type="match status" value="1"/>
</dbReference>
<dbReference type="InterPro" id="IPR050220">
    <property type="entry name" value="Type_II_DNA_Topoisomerases"/>
</dbReference>
<dbReference type="PANTHER" id="PTHR43493:SF1">
    <property type="entry name" value="DNA TOPOISOMERASE 4 SUBUNIT A"/>
    <property type="match status" value="1"/>
</dbReference>
<dbReference type="OrthoDB" id="9806486at2"/>
<dbReference type="EC" id="5.6.2.2" evidence="7"/>
<comment type="catalytic activity">
    <reaction evidence="1 7 8">
        <text>ATP-dependent breakage, passage and rejoining of double-stranded DNA.</text>
        <dbReference type="EC" id="5.6.2.2"/>
    </reaction>
</comment>
<protein>
    <recommendedName>
        <fullName evidence="7">DNA topoisomerase 4 subunit A</fullName>
        <ecNumber evidence="7">5.6.2.2</ecNumber>
    </recommendedName>
    <alternativeName>
        <fullName evidence="7">Topoisomerase IV subunit A</fullName>
    </alternativeName>
</protein>
<evidence type="ECO:0000256" key="4">
    <source>
        <dbReference type="ARBA" id="ARBA00023125"/>
    </source>
</evidence>
<organism evidence="10 11">
    <name type="scientific">Reinekea blandensis MED297</name>
    <dbReference type="NCBI Taxonomy" id="314283"/>
    <lineage>
        <taxon>Bacteria</taxon>
        <taxon>Pseudomonadati</taxon>
        <taxon>Pseudomonadota</taxon>
        <taxon>Gammaproteobacteria</taxon>
        <taxon>Oceanospirillales</taxon>
        <taxon>Saccharospirillaceae</taxon>
        <taxon>Reinekea</taxon>
    </lineage>
</organism>
<dbReference type="SUPFAM" id="SSF101904">
    <property type="entry name" value="GyrA/ParC C-terminal domain-like"/>
    <property type="match status" value="1"/>
</dbReference>
<dbReference type="Gene3D" id="3.30.1360.40">
    <property type="match status" value="1"/>
</dbReference>
<keyword evidence="6 7" id="KW-0413">Isomerase</keyword>
<dbReference type="NCBIfam" id="NF004044">
    <property type="entry name" value="PRK05561.1"/>
    <property type="match status" value="1"/>
</dbReference>
<keyword evidence="3 7" id="KW-0799">Topoisomerase</keyword>
<feature type="site" description="Transition state stabilizer" evidence="7">
    <location>
        <position position="122"/>
    </location>
</feature>
<dbReference type="GO" id="GO:0019897">
    <property type="term" value="C:extrinsic component of plasma membrane"/>
    <property type="evidence" value="ECO:0007669"/>
    <property type="project" value="UniProtKB-UniRule"/>
</dbReference>
<comment type="similarity">
    <text evidence="7">Belongs to the type II topoisomerase GyrA/ParC subunit family. ParC type 1 subfamily.</text>
</comment>
<dbReference type="GO" id="GO:0009330">
    <property type="term" value="C:DNA topoisomerase type II (double strand cut, ATP-hydrolyzing) complex"/>
    <property type="evidence" value="ECO:0007669"/>
    <property type="project" value="TreeGrafter"/>
</dbReference>
<dbReference type="InterPro" id="IPR013757">
    <property type="entry name" value="Topo_IIA_A_a_sf"/>
</dbReference>
<dbReference type="HOGENOM" id="CLU_002977_4_1_6"/>